<dbReference type="InterPro" id="IPR016166">
    <property type="entry name" value="FAD-bd_PCMH"/>
</dbReference>
<dbReference type="InterPro" id="IPR051312">
    <property type="entry name" value="Diverse_Substr_Oxidored"/>
</dbReference>
<dbReference type="SUPFAM" id="SSF56176">
    <property type="entry name" value="FAD-binding/transporter-associated domain-like"/>
    <property type="match status" value="1"/>
</dbReference>
<gene>
    <name evidence="2" type="ORF">Lsed01_01582</name>
</gene>
<organism evidence="2 3">
    <name type="scientific">Demequina sediminis</name>
    <dbReference type="NCBI Taxonomy" id="1930058"/>
    <lineage>
        <taxon>Bacteria</taxon>
        <taxon>Bacillati</taxon>
        <taxon>Actinomycetota</taxon>
        <taxon>Actinomycetes</taxon>
        <taxon>Micrococcales</taxon>
        <taxon>Demequinaceae</taxon>
        <taxon>Demequina</taxon>
    </lineage>
</organism>
<name>A0ABP9WH21_9MICO</name>
<comment type="caution">
    <text evidence="2">The sequence shown here is derived from an EMBL/GenBank/DDBJ whole genome shotgun (WGS) entry which is preliminary data.</text>
</comment>
<proteinExistence type="predicted"/>
<dbReference type="Proteomes" id="UP001426770">
    <property type="component" value="Unassembled WGS sequence"/>
</dbReference>
<accession>A0ABP9WH21</accession>
<dbReference type="EMBL" id="BAABRR010000007">
    <property type="protein sequence ID" value="GAA5519144.1"/>
    <property type="molecule type" value="Genomic_DNA"/>
</dbReference>
<keyword evidence="3" id="KW-1185">Reference proteome</keyword>
<dbReference type="InterPro" id="IPR036318">
    <property type="entry name" value="FAD-bd_PCMH-like_sf"/>
</dbReference>
<dbReference type="RefSeq" id="WP_286215354.1">
    <property type="nucleotide sequence ID" value="NZ_AP027736.1"/>
</dbReference>
<dbReference type="PANTHER" id="PTHR42659">
    <property type="entry name" value="XANTHINE DEHYDROGENASE SUBUNIT C-RELATED"/>
    <property type="match status" value="1"/>
</dbReference>
<evidence type="ECO:0000259" key="1">
    <source>
        <dbReference type="PROSITE" id="PS51387"/>
    </source>
</evidence>
<evidence type="ECO:0000313" key="2">
    <source>
        <dbReference type="EMBL" id="GAA5519144.1"/>
    </source>
</evidence>
<dbReference type="InterPro" id="IPR002346">
    <property type="entry name" value="Mopterin_DH_FAD-bd"/>
</dbReference>
<protein>
    <recommendedName>
        <fullName evidence="1">FAD-binding PCMH-type domain-containing protein</fullName>
    </recommendedName>
</protein>
<dbReference type="Gene3D" id="3.30.465.10">
    <property type="match status" value="1"/>
</dbReference>
<dbReference type="Pfam" id="PF00941">
    <property type="entry name" value="FAD_binding_5"/>
    <property type="match status" value="1"/>
</dbReference>
<dbReference type="PROSITE" id="PS51387">
    <property type="entry name" value="FAD_PCMH"/>
    <property type="match status" value="1"/>
</dbReference>
<evidence type="ECO:0000313" key="3">
    <source>
        <dbReference type="Proteomes" id="UP001426770"/>
    </source>
</evidence>
<reference evidence="2 3" key="1">
    <citation type="submission" date="2024-02" db="EMBL/GenBank/DDBJ databases">
        <title>Lysinimicrobium sediminis NBRC 112286.</title>
        <authorList>
            <person name="Ichikawa N."/>
            <person name="Katano-Makiyama Y."/>
            <person name="Hidaka K."/>
        </authorList>
    </citation>
    <scope>NUCLEOTIDE SEQUENCE [LARGE SCALE GENOMIC DNA]</scope>
    <source>
        <strain evidence="2 3">NBRC 112286</strain>
    </source>
</reference>
<sequence length="269" mass="27747">MDLTAVTGFRRATTRADLTLAAGERFLAGGTWLFSEANPDVTGLVDLSGMGWDVLRVDDAGLAIGPTCTIARLLAEPARPGWAAQPLFEMAAHALLAGFKIWNEATVIGNICRAYAAGAMLAACATLDADAVIWTPDGGQRIVPVASLPTGNGTTSLAHGELVREVRISADALGARTSLHKIALAELGRSGAVASGRAHADGTAVVVITAATLTPTVLRWDALPSPAEAREAAQSAEGYYSDALGAADWRRHVAGVLAARVINDLAEAS</sequence>
<dbReference type="InterPro" id="IPR016169">
    <property type="entry name" value="FAD-bd_PCMH_sub2"/>
</dbReference>
<feature type="domain" description="FAD-binding PCMH-type" evidence="1">
    <location>
        <begin position="1"/>
        <end position="173"/>
    </location>
</feature>
<dbReference type="PANTHER" id="PTHR42659:SF9">
    <property type="entry name" value="XANTHINE DEHYDROGENASE FAD-BINDING SUBUNIT XDHB-RELATED"/>
    <property type="match status" value="1"/>
</dbReference>